<dbReference type="Pfam" id="PF20789">
    <property type="entry name" value="4HBT_3C"/>
    <property type="match status" value="1"/>
</dbReference>
<name>A0AA97GTK4_9ACTN</name>
<protein>
    <recommendedName>
        <fullName evidence="4">Thioesterase family protein</fullName>
    </recommendedName>
</protein>
<reference evidence="3" key="1">
    <citation type="submission" date="2023-06" db="EMBL/GenBank/DDBJ databases">
        <title>Gordonia sp. nov. and Pseudochrobactrum sp. nov., two species isolated from the burying beetle Nicrophorus vespilloides.</title>
        <authorList>
            <person name="Poehlein A."/>
            <person name="Guzman J."/>
            <person name="Daniel R."/>
            <person name="Vilcinskas A."/>
        </authorList>
    </citation>
    <scope>NUCLEOTIDE SEQUENCE</scope>
    <source>
        <strain evidence="3">MP11Mi</strain>
    </source>
</reference>
<feature type="domain" description="Acyl-CoA thioesterase-like N-terminal HotDog" evidence="1">
    <location>
        <begin position="30"/>
        <end position="110"/>
    </location>
</feature>
<dbReference type="InterPro" id="IPR029069">
    <property type="entry name" value="HotDog_dom_sf"/>
</dbReference>
<dbReference type="SUPFAM" id="SSF54637">
    <property type="entry name" value="Thioesterase/thiol ester dehydrase-isomerase"/>
    <property type="match status" value="2"/>
</dbReference>
<gene>
    <name evidence="3" type="ORF">MP11Mi_12400</name>
</gene>
<dbReference type="RefSeq" id="WP_420041410.1">
    <property type="nucleotide sequence ID" value="NZ_CP128986.1"/>
</dbReference>
<evidence type="ECO:0000259" key="2">
    <source>
        <dbReference type="Pfam" id="PF20789"/>
    </source>
</evidence>
<dbReference type="Pfam" id="PF13622">
    <property type="entry name" value="4HBT_3"/>
    <property type="match status" value="1"/>
</dbReference>
<dbReference type="EMBL" id="CP128986">
    <property type="protein sequence ID" value="WOC12158.1"/>
    <property type="molecule type" value="Genomic_DNA"/>
</dbReference>
<dbReference type="InterPro" id="IPR042171">
    <property type="entry name" value="Acyl-CoA_hotdog"/>
</dbReference>
<evidence type="ECO:0000313" key="3">
    <source>
        <dbReference type="EMBL" id="WOC12158.1"/>
    </source>
</evidence>
<accession>A0AA97GTK4</accession>
<feature type="domain" description="Acyl-CoA thioesterase-like C-terminal" evidence="2">
    <location>
        <begin position="131"/>
        <end position="263"/>
    </location>
</feature>
<evidence type="ECO:0008006" key="4">
    <source>
        <dbReference type="Google" id="ProtNLM"/>
    </source>
</evidence>
<proteinExistence type="predicted"/>
<sequence>MTHVFDEATAVARIDEHDGRVVRATTHPAYNNMVGPFGGITAATVVRALQDDPEALGEPLALTINYAAPIAEGEWDLALVLVRTNRTNQHWTFTIDQNGVVVATGTAVFGVRRDTWADTEDHAPDLPPIDQVPSSDFPDFIAWARNYDKRFVVGGLGSASDDSTTTLWLRDEPARAIDYPSLTSMTDAFFPRVFLRHGTYMPAGTISLTTYFHATPDELAAQGADHVRATARGTRFGNGHFDQYGQIWGDGDILLATTHQLVYYKDVSQ</sequence>
<organism evidence="3">
    <name type="scientific">Gordonia sp. MP11Mi</name>
    <dbReference type="NCBI Taxonomy" id="3022769"/>
    <lineage>
        <taxon>Bacteria</taxon>
        <taxon>Bacillati</taxon>
        <taxon>Actinomycetota</taxon>
        <taxon>Actinomycetes</taxon>
        <taxon>Mycobacteriales</taxon>
        <taxon>Gordoniaceae</taxon>
        <taxon>Gordonia</taxon>
    </lineage>
</organism>
<dbReference type="Gene3D" id="2.40.160.210">
    <property type="entry name" value="Acyl-CoA thioesterase, double hotdog domain"/>
    <property type="match status" value="1"/>
</dbReference>
<evidence type="ECO:0000259" key="1">
    <source>
        <dbReference type="Pfam" id="PF13622"/>
    </source>
</evidence>
<dbReference type="AlphaFoldDB" id="A0AA97GTK4"/>
<dbReference type="InterPro" id="IPR049450">
    <property type="entry name" value="ACOT8-like_C"/>
</dbReference>
<dbReference type="InterPro" id="IPR049449">
    <property type="entry name" value="TesB_ACOT8-like_N"/>
</dbReference>